<dbReference type="AlphaFoldDB" id="A0A4C1VEM5"/>
<accession>A0A4C1VEM5</accession>
<sequence length="97" mass="10905">MDIVAHECVKIVREGLVRRGTRRAEFKRRTERESLMLQSVDAFMLSIMMGISREDKATDREGPASEGQPRSLVSRPATPAPSKSVSWEPIGQYRCGI</sequence>
<comment type="caution">
    <text evidence="2">The sequence shown here is derived from an EMBL/GenBank/DDBJ whole genome shotgun (WGS) entry which is preliminary data.</text>
</comment>
<reference evidence="2 3" key="1">
    <citation type="journal article" date="2019" name="Commun. Biol.">
        <title>The bagworm genome reveals a unique fibroin gene that provides high tensile strength.</title>
        <authorList>
            <person name="Kono N."/>
            <person name="Nakamura H."/>
            <person name="Ohtoshi R."/>
            <person name="Tomita M."/>
            <person name="Numata K."/>
            <person name="Arakawa K."/>
        </authorList>
    </citation>
    <scope>NUCLEOTIDE SEQUENCE [LARGE SCALE GENOMIC DNA]</scope>
</reference>
<protein>
    <submittedName>
        <fullName evidence="2">Uncharacterized protein</fullName>
    </submittedName>
</protein>
<organism evidence="2 3">
    <name type="scientific">Eumeta variegata</name>
    <name type="common">Bagworm moth</name>
    <name type="synonym">Eumeta japonica</name>
    <dbReference type="NCBI Taxonomy" id="151549"/>
    <lineage>
        <taxon>Eukaryota</taxon>
        <taxon>Metazoa</taxon>
        <taxon>Ecdysozoa</taxon>
        <taxon>Arthropoda</taxon>
        <taxon>Hexapoda</taxon>
        <taxon>Insecta</taxon>
        <taxon>Pterygota</taxon>
        <taxon>Neoptera</taxon>
        <taxon>Endopterygota</taxon>
        <taxon>Lepidoptera</taxon>
        <taxon>Glossata</taxon>
        <taxon>Ditrysia</taxon>
        <taxon>Tineoidea</taxon>
        <taxon>Psychidae</taxon>
        <taxon>Oiketicinae</taxon>
        <taxon>Eumeta</taxon>
    </lineage>
</organism>
<feature type="compositionally biased region" description="Basic and acidic residues" evidence="1">
    <location>
        <begin position="54"/>
        <end position="63"/>
    </location>
</feature>
<evidence type="ECO:0000256" key="1">
    <source>
        <dbReference type="SAM" id="MobiDB-lite"/>
    </source>
</evidence>
<dbReference type="Proteomes" id="UP000299102">
    <property type="component" value="Unassembled WGS sequence"/>
</dbReference>
<evidence type="ECO:0000313" key="2">
    <source>
        <dbReference type="EMBL" id="GBP37063.1"/>
    </source>
</evidence>
<proteinExistence type="predicted"/>
<dbReference type="EMBL" id="BGZK01000328">
    <property type="protein sequence ID" value="GBP37063.1"/>
    <property type="molecule type" value="Genomic_DNA"/>
</dbReference>
<evidence type="ECO:0000313" key="3">
    <source>
        <dbReference type="Proteomes" id="UP000299102"/>
    </source>
</evidence>
<feature type="region of interest" description="Disordered" evidence="1">
    <location>
        <begin position="54"/>
        <end position="97"/>
    </location>
</feature>
<gene>
    <name evidence="2" type="ORF">EVAR_19192_1</name>
</gene>
<name>A0A4C1VEM5_EUMVA</name>
<keyword evidence="3" id="KW-1185">Reference proteome</keyword>